<dbReference type="Proteomes" id="UP001214854">
    <property type="component" value="Unassembled WGS sequence"/>
</dbReference>
<protein>
    <submittedName>
        <fullName evidence="6">Hemerythrin domain-containing protein</fullName>
    </submittedName>
</protein>
<sequence length="227" mass="26100">MEWSSRTLAEIVSENPRTLRYLQENGFDVLNEGFQELGLTAKHNRQDLNAVIEHLKPLLQSDSVPATDWRQKTASEIVAHIVDRFHDTHRSQMADLIALSERVLSVHPDHPQCPHGLTEYLHAMFEDLFMHMMKEENMLFPMLCNGALPMAQGPIRVMQMEHVQHTDALKQLKVLANDFIPPAEACGTWHRLYTELERLYDDLLMHIHIENNVLFVGDYKQTVAAVG</sequence>
<evidence type="ECO:0000256" key="3">
    <source>
        <dbReference type="ARBA" id="ARBA00022723"/>
    </source>
</evidence>
<keyword evidence="7" id="KW-1185">Reference proteome</keyword>
<dbReference type="PANTHER" id="PTHR36438">
    <property type="entry name" value="IRON-SULFUR CLUSTER REPAIR PROTEIN YTFE"/>
    <property type="match status" value="1"/>
</dbReference>
<comment type="subcellular location">
    <subcellularLocation>
        <location evidence="1">Cytoplasm</location>
    </subcellularLocation>
</comment>
<gene>
    <name evidence="6" type="ORF">PQU92_14165</name>
</gene>
<keyword evidence="4" id="KW-0408">Iron</keyword>
<dbReference type="InterPro" id="IPR019903">
    <property type="entry name" value="RIC_family"/>
</dbReference>
<evidence type="ECO:0000256" key="2">
    <source>
        <dbReference type="ARBA" id="ARBA00022490"/>
    </source>
</evidence>
<accession>A0ABT5HWX7</accession>
<proteinExistence type="predicted"/>
<dbReference type="EMBL" id="JAQQKX010000012">
    <property type="protein sequence ID" value="MDC7684427.1"/>
    <property type="molecule type" value="Genomic_DNA"/>
</dbReference>
<keyword evidence="2" id="KW-0963">Cytoplasm</keyword>
<evidence type="ECO:0000313" key="7">
    <source>
        <dbReference type="Proteomes" id="UP001214854"/>
    </source>
</evidence>
<feature type="domain" description="Hemerythrin-like" evidence="5">
    <location>
        <begin position="79"/>
        <end position="215"/>
    </location>
</feature>
<dbReference type="RefSeq" id="WP_272748901.1">
    <property type="nucleotide sequence ID" value="NZ_JAQQKX010000012.1"/>
</dbReference>
<evidence type="ECO:0000256" key="4">
    <source>
        <dbReference type="ARBA" id="ARBA00023004"/>
    </source>
</evidence>
<evidence type="ECO:0000313" key="6">
    <source>
        <dbReference type="EMBL" id="MDC7684427.1"/>
    </source>
</evidence>
<evidence type="ECO:0000259" key="5">
    <source>
        <dbReference type="Pfam" id="PF01814"/>
    </source>
</evidence>
<dbReference type="Gene3D" id="1.20.120.520">
    <property type="entry name" value="nmb1532 protein domain like"/>
    <property type="match status" value="1"/>
</dbReference>
<reference evidence="6 7" key="1">
    <citation type="submission" date="2023-01" db="EMBL/GenBank/DDBJ databases">
        <title>Novel species of the genus Asticcacaulis isolated from rivers.</title>
        <authorList>
            <person name="Lu H."/>
        </authorList>
    </citation>
    <scope>NUCLEOTIDE SEQUENCE [LARGE SCALE GENOMIC DNA]</scope>
    <source>
        <strain evidence="6 7">BYS171W</strain>
    </source>
</reference>
<keyword evidence="3" id="KW-0479">Metal-binding</keyword>
<dbReference type="Pfam" id="PF01814">
    <property type="entry name" value="Hemerythrin"/>
    <property type="match status" value="1"/>
</dbReference>
<organism evidence="6 7">
    <name type="scientific">Asticcacaulis aquaticus</name>
    <dbReference type="NCBI Taxonomy" id="2984212"/>
    <lineage>
        <taxon>Bacteria</taxon>
        <taxon>Pseudomonadati</taxon>
        <taxon>Pseudomonadota</taxon>
        <taxon>Alphaproteobacteria</taxon>
        <taxon>Caulobacterales</taxon>
        <taxon>Caulobacteraceae</taxon>
        <taxon>Asticcacaulis</taxon>
    </lineage>
</organism>
<comment type="caution">
    <text evidence="6">The sequence shown here is derived from an EMBL/GenBank/DDBJ whole genome shotgun (WGS) entry which is preliminary data.</text>
</comment>
<dbReference type="InterPro" id="IPR012312">
    <property type="entry name" value="Hemerythrin-like"/>
</dbReference>
<evidence type="ECO:0000256" key="1">
    <source>
        <dbReference type="ARBA" id="ARBA00004496"/>
    </source>
</evidence>
<name>A0ABT5HWX7_9CAUL</name>
<dbReference type="PANTHER" id="PTHR36438:SF1">
    <property type="entry name" value="IRON-SULFUR CLUSTER REPAIR PROTEIN YTFE"/>
    <property type="match status" value="1"/>
</dbReference>